<evidence type="ECO:0000313" key="1">
    <source>
        <dbReference type="EMBL" id="KAK7843270.1"/>
    </source>
</evidence>
<proteinExistence type="predicted"/>
<reference evidence="1 2" key="1">
    <citation type="journal article" date="2018" name="Sci. Data">
        <title>The draft genome sequence of cork oak.</title>
        <authorList>
            <person name="Ramos A.M."/>
            <person name="Usie A."/>
            <person name="Barbosa P."/>
            <person name="Barros P.M."/>
            <person name="Capote T."/>
            <person name="Chaves I."/>
            <person name="Simoes F."/>
            <person name="Abreu I."/>
            <person name="Carrasquinho I."/>
            <person name="Faro C."/>
            <person name="Guimaraes J.B."/>
            <person name="Mendonca D."/>
            <person name="Nobrega F."/>
            <person name="Rodrigues L."/>
            <person name="Saibo N.J.M."/>
            <person name="Varela M.C."/>
            <person name="Egas C."/>
            <person name="Matos J."/>
            <person name="Miguel C.M."/>
            <person name="Oliveira M.M."/>
            <person name="Ricardo C.P."/>
            <person name="Goncalves S."/>
        </authorList>
    </citation>
    <scope>NUCLEOTIDE SEQUENCE [LARGE SCALE GENOMIC DNA]</scope>
    <source>
        <strain evidence="2">cv. HL8</strain>
    </source>
</reference>
<gene>
    <name evidence="1" type="ORF">CFP56_012746</name>
</gene>
<dbReference type="AlphaFoldDB" id="A0AAW0KWQ1"/>
<protein>
    <submittedName>
        <fullName evidence="1">Uncharacterized protein</fullName>
    </submittedName>
</protein>
<keyword evidence="2" id="KW-1185">Reference proteome</keyword>
<dbReference type="EMBL" id="PKMF04000207">
    <property type="protein sequence ID" value="KAK7843270.1"/>
    <property type="molecule type" value="Genomic_DNA"/>
</dbReference>
<name>A0AAW0KWQ1_QUESU</name>
<dbReference type="Proteomes" id="UP000237347">
    <property type="component" value="Unassembled WGS sequence"/>
</dbReference>
<evidence type="ECO:0000313" key="2">
    <source>
        <dbReference type="Proteomes" id="UP000237347"/>
    </source>
</evidence>
<comment type="caution">
    <text evidence="1">The sequence shown here is derived from an EMBL/GenBank/DDBJ whole genome shotgun (WGS) entry which is preliminary data.</text>
</comment>
<organism evidence="1 2">
    <name type="scientific">Quercus suber</name>
    <name type="common">Cork oak</name>
    <dbReference type="NCBI Taxonomy" id="58331"/>
    <lineage>
        <taxon>Eukaryota</taxon>
        <taxon>Viridiplantae</taxon>
        <taxon>Streptophyta</taxon>
        <taxon>Embryophyta</taxon>
        <taxon>Tracheophyta</taxon>
        <taxon>Spermatophyta</taxon>
        <taxon>Magnoliopsida</taxon>
        <taxon>eudicotyledons</taxon>
        <taxon>Gunneridae</taxon>
        <taxon>Pentapetalae</taxon>
        <taxon>rosids</taxon>
        <taxon>fabids</taxon>
        <taxon>Fagales</taxon>
        <taxon>Fagaceae</taxon>
        <taxon>Quercus</taxon>
    </lineage>
</organism>
<sequence>MSTSSSLSRNWAPLSLPIDSRLQLDVANGSNLGLGFDSTVGDGFDLAPSSMAYSSVNWNDRSSCLDLKLEINNNALWMGIDCNWEYTISSLGVSKSSQRKIKILQLCKPKHVLKMFREPSRSS</sequence>
<accession>A0AAW0KWQ1</accession>